<evidence type="ECO:0000256" key="5">
    <source>
        <dbReference type="ARBA" id="ARBA00022801"/>
    </source>
</evidence>
<evidence type="ECO:0000256" key="1">
    <source>
        <dbReference type="ARBA" id="ARBA00009431"/>
    </source>
</evidence>
<evidence type="ECO:0000256" key="3">
    <source>
        <dbReference type="ARBA" id="ARBA00022670"/>
    </source>
</evidence>
<keyword evidence="3 7" id="KW-0645">Protease</keyword>
<evidence type="ECO:0000256" key="2">
    <source>
        <dbReference type="ARBA" id="ARBA00022645"/>
    </source>
</evidence>
<dbReference type="EC" id="3.4.16.-" evidence="7"/>
<dbReference type="Gene3D" id="3.40.50.1820">
    <property type="entry name" value="alpha/beta hydrolase"/>
    <property type="match status" value="1"/>
</dbReference>
<dbReference type="GO" id="GO:0000324">
    <property type="term" value="C:fungal-type vacuole"/>
    <property type="evidence" value="ECO:0007669"/>
    <property type="project" value="TreeGrafter"/>
</dbReference>
<dbReference type="SUPFAM" id="SSF53474">
    <property type="entry name" value="alpha/beta-Hydrolases"/>
    <property type="match status" value="1"/>
</dbReference>
<dbReference type="EMBL" id="FMWP01000047">
    <property type="protein sequence ID" value="SCZ93187.1"/>
    <property type="molecule type" value="Genomic_DNA"/>
</dbReference>
<keyword evidence="2 7" id="KW-0121">Carboxypeptidase</keyword>
<dbReference type="Pfam" id="PF00450">
    <property type="entry name" value="Peptidase_S10"/>
    <property type="match status" value="1"/>
</dbReference>
<name>A0A2X0KK97_9BASI</name>
<dbReference type="GO" id="GO:0004185">
    <property type="term" value="F:serine-type carboxypeptidase activity"/>
    <property type="evidence" value="ECO:0007669"/>
    <property type="project" value="UniProtKB-UniRule"/>
</dbReference>
<keyword evidence="10" id="KW-1185">Reference proteome</keyword>
<accession>A0A2X0KK97</accession>
<dbReference type="Gene3D" id="1.10.287.410">
    <property type="match status" value="1"/>
</dbReference>
<dbReference type="PROSITE" id="PS00131">
    <property type="entry name" value="CARBOXYPEPT_SER_SER"/>
    <property type="match status" value="1"/>
</dbReference>
<keyword evidence="4" id="KW-0732">Signal</keyword>
<dbReference type="InterPro" id="IPR029058">
    <property type="entry name" value="AB_hydrolase_fold"/>
</dbReference>
<comment type="similarity">
    <text evidence="1 7">Belongs to the peptidase S10 family.</text>
</comment>
<protein>
    <recommendedName>
        <fullName evidence="7">Carboxypeptidase</fullName>
        <ecNumber evidence="7">3.4.16.-</ecNumber>
    </recommendedName>
</protein>
<reference evidence="10" key="1">
    <citation type="submission" date="2016-10" db="EMBL/GenBank/DDBJ databases">
        <authorList>
            <person name="Jeantristanb JTB J.-T."/>
            <person name="Ricardo R."/>
        </authorList>
    </citation>
    <scope>NUCLEOTIDE SEQUENCE [LARGE SCALE GENOMIC DNA]</scope>
</reference>
<dbReference type="Proteomes" id="UP000249723">
    <property type="component" value="Unassembled WGS sequence"/>
</dbReference>
<evidence type="ECO:0000313" key="10">
    <source>
        <dbReference type="Proteomes" id="UP000249723"/>
    </source>
</evidence>
<dbReference type="InterPro" id="IPR018202">
    <property type="entry name" value="Ser_caboxypep_ser_AS"/>
</dbReference>
<dbReference type="STRING" id="289078.A0A2X0KK97"/>
<dbReference type="GO" id="GO:0006508">
    <property type="term" value="P:proteolysis"/>
    <property type="evidence" value="ECO:0007669"/>
    <property type="project" value="UniProtKB-KW"/>
</dbReference>
<evidence type="ECO:0000256" key="6">
    <source>
        <dbReference type="ARBA" id="ARBA00023180"/>
    </source>
</evidence>
<evidence type="ECO:0000313" key="9">
    <source>
        <dbReference type="EMBL" id="SCZ93187.1"/>
    </source>
</evidence>
<dbReference type="InterPro" id="IPR001563">
    <property type="entry name" value="Peptidase_S10"/>
</dbReference>
<feature type="region of interest" description="Disordered" evidence="8">
    <location>
        <begin position="1"/>
        <end position="20"/>
    </location>
</feature>
<evidence type="ECO:0000256" key="8">
    <source>
        <dbReference type="SAM" id="MobiDB-lite"/>
    </source>
</evidence>
<evidence type="ECO:0000256" key="4">
    <source>
        <dbReference type="ARBA" id="ARBA00022729"/>
    </source>
</evidence>
<dbReference type="AlphaFoldDB" id="A0A2X0KK97"/>
<dbReference type="OrthoDB" id="443318at2759"/>
<sequence>MFMLGPTLRDPSGRRDAGACRGLPGSAGASLGQRESFAKSSNFALLRSLFFVPIRLSGITPFKMLVLSALAALLPIVAALPANQLPFTTPAPVASAFLTTPENPQYDFEVLYSADHPEHRIRARTPKGLCDPDVEQKSGYLDTASGRHFYFWQFDSRNDPKNDPVIMWLNGGPGCSSFTGLLMELGPCGIRAPEHVPARNPWSWNNNASLIFLDQPVGVGYSYAEKGDKGTWTTEAAAEDVFAFLTIFFENYADKFGGRPFFIAGESYAGRYIPVFADYIVTQNLKNELNGKPKINLQGVLIGNGFTNPKMQYGAYFPTGCTNSTGYGPYVDAKDCASMAAALPRCQALIQKCYDDPTDAAVCLSANQYCEATQTERYYETGRNPYDMEKFGGYAEEPDVAKWLNRADIRHQLGVDKEVSGGVKKFIGCSDPVGFRFSTTGDQSKATYPHVTHMVENGVRTLIYAGKRDWI</sequence>
<organism evidence="9 10">
    <name type="scientific">Microbotryum saponariae</name>
    <dbReference type="NCBI Taxonomy" id="289078"/>
    <lineage>
        <taxon>Eukaryota</taxon>
        <taxon>Fungi</taxon>
        <taxon>Dikarya</taxon>
        <taxon>Basidiomycota</taxon>
        <taxon>Pucciniomycotina</taxon>
        <taxon>Microbotryomycetes</taxon>
        <taxon>Microbotryales</taxon>
        <taxon>Microbotryaceae</taxon>
        <taxon>Microbotryum</taxon>
    </lineage>
</organism>
<evidence type="ECO:0000256" key="7">
    <source>
        <dbReference type="RuleBase" id="RU361156"/>
    </source>
</evidence>
<gene>
    <name evidence="9" type="ORF">BZ3500_MVSOF-1268-A1-R1_CHR6-2G08516</name>
</gene>
<dbReference type="PRINTS" id="PR00724">
    <property type="entry name" value="CRBOXYPTASEC"/>
</dbReference>
<keyword evidence="6" id="KW-0325">Glycoprotein</keyword>
<dbReference type="PANTHER" id="PTHR11802">
    <property type="entry name" value="SERINE PROTEASE FAMILY S10 SERINE CARBOXYPEPTIDASE"/>
    <property type="match status" value="1"/>
</dbReference>
<proteinExistence type="inferred from homology"/>
<dbReference type="PANTHER" id="PTHR11802:SF113">
    <property type="entry name" value="SERINE CARBOXYPEPTIDASE CTSA-4.1"/>
    <property type="match status" value="1"/>
</dbReference>
<keyword evidence="5 7" id="KW-0378">Hydrolase</keyword>